<keyword evidence="7 10" id="KW-0822">Tryptophan biosynthesis</keyword>
<dbReference type="CDD" id="cd00405">
    <property type="entry name" value="PRAI"/>
    <property type="match status" value="1"/>
</dbReference>
<dbReference type="Pfam" id="PF00697">
    <property type="entry name" value="PRAI"/>
    <property type="match status" value="1"/>
</dbReference>
<reference evidence="12 13" key="1">
    <citation type="submission" date="2019-07" db="EMBL/GenBank/DDBJ databases">
        <title>Complete genome of Crassaminicella thermophila SY095.</title>
        <authorList>
            <person name="Li X."/>
        </authorList>
    </citation>
    <scope>NUCLEOTIDE SEQUENCE [LARGE SCALE GENOMIC DNA]</scope>
    <source>
        <strain evidence="12 13">SY095</strain>
    </source>
</reference>
<dbReference type="GO" id="GO:0004640">
    <property type="term" value="F:phosphoribosylanthranilate isomerase activity"/>
    <property type="evidence" value="ECO:0007669"/>
    <property type="project" value="UniProtKB-UniRule"/>
</dbReference>
<evidence type="ECO:0000313" key="13">
    <source>
        <dbReference type="Proteomes" id="UP000324646"/>
    </source>
</evidence>
<dbReference type="PANTHER" id="PTHR42894">
    <property type="entry name" value="N-(5'-PHOSPHORIBOSYL)ANTHRANILATE ISOMERASE"/>
    <property type="match status" value="1"/>
</dbReference>
<dbReference type="PANTHER" id="PTHR42894:SF1">
    <property type="entry name" value="N-(5'-PHOSPHORIBOSYL)ANTHRANILATE ISOMERASE"/>
    <property type="match status" value="1"/>
</dbReference>
<keyword evidence="9 10" id="KW-0413">Isomerase</keyword>
<dbReference type="SUPFAM" id="SSF51366">
    <property type="entry name" value="Ribulose-phoshate binding barrel"/>
    <property type="match status" value="1"/>
</dbReference>
<dbReference type="InterPro" id="IPR044643">
    <property type="entry name" value="TrpF_fam"/>
</dbReference>
<dbReference type="InterPro" id="IPR001240">
    <property type="entry name" value="PRAI_dom"/>
</dbReference>
<evidence type="ECO:0000256" key="2">
    <source>
        <dbReference type="ARBA" id="ARBA00004664"/>
    </source>
</evidence>
<name>A0A5C0SC71_CRATE</name>
<dbReference type="EMBL" id="CP042243">
    <property type="protein sequence ID" value="QEK11761.1"/>
    <property type="molecule type" value="Genomic_DNA"/>
</dbReference>
<evidence type="ECO:0000256" key="10">
    <source>
        <dbReference type="HAMAP-Rule" id="MF_00135"/>
    </source>
</evidence>
<dbReference type="Proteomes" id="UP000324646">
    <property type="component" value="Chromosome"/>
</dbReference>
<comment type="catalytic activity">
    <reaction evidence="1 10">
        <text>N-(5-phospho-beta-D-ribosyl)anthranilate = 1-(2-carboxyphenylamino)-1-deoxy-D-ribulose 5-phosphate</text>
        <dbReference type="Rhea" id="RHEA:21540"/>
        <dbReference type="ChEBI" id="CHEBI:18277"/>
        <dbReference type="ChEBI" id="CHEBI:58613"/>
        <dbReference type="EC" id="5.3.1.24"/>
    </reaction>
</comment>
<feature type="domain" description="N-(5'phosphoribosyl) anthranilate isomerase (PRAI)" evidence="11">
    <location>
        <begin position="4"/>
        <end position="196"/>
    </location>
</feature>
<evidence type="ECO:0000259" key="11">
    <source>
        <dbReference type="Pfam" id="PF00697"/>
    </source>
</evidence>
<protein>
    <recommendedName>
        <fullName evidence="5 10">N-(5'-phosphoribosyl)anthranilate isomerase</fullName>
        <shortName evidence="10">PRAI</shortName>
        <ecNumber evidence="4 10">5.3.1.24</ecNumber>
    </recommendedName>
</protein>
<keyword evidence="13" id="KW-1185">Reference proteome</keyword>
<dbReference type="EC" id="5.3.1.24" evidence="4 10"/>
<dbReference type="AlphaFoldDB" id="A0A5C0SC71"/>
<dbReference type="InterPro" id="IPR013785">
    <property type="entry name" value="Aldolase_TIM"/>
</dbReference>
<keyword evidence="6 10" id="KW-0028">Amino-acid biosynthesis</keyword>
<proteinExistence type="inferred from homology"/>
<comment type="pathway">
    <text evidence="2 10">Amino-acid biosynthesis; L-tryptophan biosynthesis; L-tryptophan from chorismate: step 3/5.</text>
</comment>
<organism evidence="12 13">
    <name type="scientific">Crassaminicella thermophila</name>
    <dbReference type="NCBI Taxonomy" id="2599308"/>
    <lineage>
        <taxon>Bacteria</taxon>
        <taxon>Bacillati</taxon>
        <taxon>Bacillota</taxon>
        <taxon>Clostridia</taxon>
        <taxon>Eubacteriales</taxon>
        <taxon>Clostridiaceae</taxon>
        <taxon>Crassaminicella</taxon>
    </lineage>
</organism>
<evidence type="ECO:0000256" key="7">
    <source>
        <dbReference type="ARBA" id="ARBA00022822"/>
    </source>
</evidence>
<comment type="similarity">
    <text evidence="3 10">Belongs to the TrpF family.</text>
</comment>
<dbReference type="RefSeq" id="WP_148808916.1">
    <property type="nucleotide sequence ID" value="NZ_CP042243.1"/>
</dbReference>
<dbReference type="Gene3D" id="3.20.20.70">
    <property type="entry name" value="Aldolase class I"/>
    <property type="match status" value="1"/>
</dbReference>
<evidence type="ECO:0000256" key="1">
    <source>
        <dbReference type="ARBA" id="ARBA00001164"/>
    </source>
</evidence>
<dbReference type="InterPro" id="IPR011060">
    <property type="entry name" value="RibuloseP-bd_barrel"/>
</dbReference>
<dbReference type="OrthoDB" id="9786954at2"/>
<dbReference type="GO" id="GO:0000162">
    <property type="term" value="P:L-tryptophan biosynthetic process"/>
    <property type="evidence" value="ECO:0007669"/>
    <property type="project" value="UniProtKB-UniRule"/>
</dbReference>
<accession>A0A5C0SC71</accession>
<dbReference type="FunFam" id="3.20.20.70:FF:000075">
    <property type="entry name" value="Tryptophan biosynthesis protein TRP1"/>
    <property type="match status" value="1"/>
</dbReference>
<sequence length="200" mass="22532">MTNVKICGLKREEDIIYVNKLKPDYVGFVFAKSSRQIDKYRAKKLIMGLDKGIKKVGVFSNHSIGKVKEIAEFCNLDILQFHGDEDPIYCNSFENTVWKAFRIKDGNILKKLEEYDVDGFLLDTFARGTYGGTGKSFDWKIVSNASENKFIILAGGLTSENVEDAIEIVKPQVVDVSSGVEVCGVKDFEKIKKFIKKVRG</sequence>
<evidence type="ECO:0000256" key="9">
    <source>
        <dbReference type="ARBA" id="ARBA00023235"/>
    </source>
</evidence>
<gene>
    <name evidence="10" type="primary">trpF</name>
    <name evidence="12" type="ORF">FQB35_04930</name>
</gene>
<dbReference type="UniPathway" id="UPA00035">
    <property type="reaction ID" value="UER00042"/>
</dbReference>
<evidence type="ECO:0000256" key="5">
    <source>
        <dbReference type="ARBA" id="ARBA00022272"/>
    </source>
</evidence>
<evidence type="ECO:0000256" key="8">
    <source>
        <dbReference type="ARBA" id="ARBA00023141"/>
    </source>
</evidence>
<dbReference type="KEGG" id="crs:FQB35_04930"/>
<keyword evidence="8 10" id="KW-0057">Aromatic amino acid biosynthesis</keyword>
<evidence type="ECO:0000256" key="4">
    <source>
        <dbReference type="ARBA" id="ARBA00012572"/>
    </source>
</evidence>
<dbReference type="HAMAP" id="MF_00135">
    <property type="entry name" value="PRAI"/>
    <property type="match status" value="1"/>
</dbReference>
<evidence type="ECO:0000256" key="6">
    <source>
        <dbReference type="ARBA" id="ARBA00022605"/>
    </source>
</evidence>
<evidence type="ECO:0000256" key="3">
    <source>
        <dbReference type="ARBA" id="ARBA00007571"/>
    </source>
</evidence>
<evidence type="ECO:0000313" key="12">
    <source>
        <dbReference type="EMBL" id="QEK11761.1"/>
    </source>
</evidence>